<dbReference type="GeneID" id="106118154"/>
<reference evidence="9" key="1">
    <citation type="submission" date="2025-08" db="UniProtKB">
        <authorList>
            <consortium name="RefSeq"/>
        </authorList>
    </citation>
    <scope>IDENTIFICATION</scope>
</reference>
<dbReference type="GO" id="GO:0030150">
    <property type="term" value="P:protein import into mitochondrial matrix"/>
    <property type="evidence" value="ECO:0007669"/>
    <property type="project" value="UniProtKB-UniRule"/>
</dbReference>
<comment type="similarity">
    <text evidence="2 8">Belongs to the TIM21 family.</text>
</comment>
<keyword evidence="5 8" id="KW-1133">Transmembrane helix</keyword>
<evidence type="ECO:0000256" key="2">
    <source>
        <dbReference type="ARBA" id="ARBA00010867"/>
    </source>
</evidence>
<dbReference type="GO" id="GO:0005744">
    <property type="term" value="C:TIM23 mitochondrial import inner membrane translocase complex"/>
    <property type="evidence" value="ECO:0007669"/>
    <property type="project" value="UniProtKB-UniRule"/>
</dbReference>
<keyword evidence="8" id="KW-0653">Protein transport</keyword>
<evidence type="ECO:0000256" key="4">
    <source>
        <dbReference type="ARBA" id="ARBA00022946"/>
    </source>
</evidence>
<keyword evidence="8" id="KW-0811">Translocation</keyword>
<sequence length="252" mass="28689">MCITLSCQIEVIFGKFRILFYNVKFNCNMSILSKIYPVLRVSKCIEIIPASVNLSNSNYVRCYSTDKGSGLTKSQERADVSTDVRPLGEKIKETTKTVSYTGVILAGVGVTGVIFYYVFRELFSSNSPNSIYSVALEKCKNDPRIEDALGAPIKGYGEETTRRRRTHVSHAVYEKDGVKHMRMRFYIKGIRSKGIVELDMKQNEYGNYMCRYLLVQLDDFTGRTFIVEDNRAELDHQKSDYGSQLPTLTLTQ</sequence>
<comment type="function">
    <text evidence="8">Essential component of the TIM23 complex, a complex that mediates the translocation of transit peptide-containing proteins across the mitochondrial inner membrane.</text>
</comment>
<dbReference type="KEGG" id="pxu:106118154"/>
<evidence type="ECO:0000256" key="5">
    <source>
        <dbReference type="ARBA" id="ARBA00022989"/>
    </source>
</evidence>
<dbReference type="PANTHER" id="PTHR13032">
    <property type="entry name" value="MITOCHONDRIAL IMPORT INNER MEMBRANE TRANSLOCASE SUBUNIT TIM21"/>
    <property type="match status" value="1"/>
</dbReference>
<comment type="subunit">
    <text evidence="8">Component of the TIM23 complex.</text>
</comment>
<accession>A0AAJ6ZA77</accession>
<evidence type="ECO:0000256" key="6">
    <source>
        <dbReference type="ARBA" id="ARBA00023128"/>
    </source>
</evidence>
<keyword evidence="8" id="KW-0999">Mitochondrion inner membrane</keyword>
<keyword evidence="7 8" id="KW-0472">Membrane</keyword>
<dbReference type="PANTHER" id="PTHR13032:SF6">
    <property type="entry name" value="MITOCHONDRIAL IMPORT INNER MEMBRANE TRANSLOCASE SUBUNIT TIM21"/>
    <property type="match status" value="1"/>
</dbReference>
<organism evidence="9">
    <name type="scientific">Papilio xuthus</name>
    <name type="common">Asian swallowtail butterfly</name>
    <dbReference type="NCBI Taxonomy" id="66420"/>
    <lineage>
        <taxon>Eukaryota</taxon>
        <taxon>Metazoa</taxon>
        <taxon>Ecdysozoa</taxon>
        <taxon>Arthropoda</taxon>
        <taxon>Hexapoda</taxon>
        <taxon>Insecta</taxon>
        <taxon>Pterygota</taxon>
        <taxon>Neoptera</taxon>
        <taxon>Endopterygota</taxon>
        <taxon>Lepidoptera</taxon>
        <taxon>Glossata</taxon>
        <taxon>Ditrysia</taxon>
        <taxon>Papilionoidea</taxon>
        <taxon>Papilionidae</taxon>
        <taxon>Papilioninae</taxon>
        <taxon>Papilio</taxon>
    </lineage>
</organism>
<keyword evidence="8" id="KW-0813">Transport</keyword>
<name>A0AAJ6ZA77_PAPXU</name>
<evidence type="ECO:0000256" key="3">
    <source>
        <dbReference type="ARBA" id="ARBA00022692"/>
    </source>
</evidence>
<dbReference type="Gene3D" id="3.10.450.320">
    <property type="entry name" value="Mitochondrial import inner membrane translocase subunit Tim21"/>
    <property type="match status" value="1"/>
</dbReference>
<evidence type="ECO:0000256" key="7">
    <source>
        <dbReference type="ARBA" id="ARBA00023136"/>
    </source>
</evidence>
<protein>
    <recommendedName>
        <fullName evidence="8">Mitochondrial import inner membrane translocase subunit Tim21</fullName>
    </recommendedName>
</protein>
<dbReference type="RefSeq" id="XP_013168168.1">
    <property type="nucleotide sequence ID" value="XM_013312714.1"/>
</dbReference>
<keyword evidence="3 8" id="KW-0812">Transmembrane</keyword>
<comment type="subcellular location">
    <subcellularLocation>
        <location evidence="8">Mitochondrion inner membrane</location>
        <topology evidence="8">Single-pass membrane protein</topology>
    </subcellularLocation>
    <subcellularLocation>
        <location evidence="1">Mitochondrion membrane</location>
        <topology evidence="1">Single-pass membrane protein</topology>
    </subcellularLocation>
</comment>
<dbReference type="Proteomes" id="UP000694872">
    <property type="component" value="Unplaced"/>
</dbReference>
<evidence type="ECO:0000313" key="9">
    <source>
        <dbReference type="RefSeq" id="XP_013168168.1"/>
    </source>
</evidence>
<dbReference type="InterPro" id="IPR013261">
    <property type="entry name" value="Tim21"/>
</dbReference>
<feature type="transmembrane region" description="Helical" evidence="8">
    <location>
        <begin position="98"/>
        <end position="119"/>
    </location>
</feature>
<evidence type="ECO:0000256" key="1">
    <source>
        <dbReference type="ARBA" id="ARBA00004304"/>
    </source>
</evidence>
<keyword evidence="6 8" id="KW-0496">Mitochondrion</keyword>
<evidence type="ECO:0000256" key="8">
    <source>
        <dbReference type="RuleBase" id="RU367142"/>
    </source>
</evidence>
<dbReference type="InterPro" id="IPR038552">
    <property type="entry name" value="Tim21_IMS_sf"/>
</dbReference>
<proteinExistence type="inferred from homology"/>
<dbReference type="Pfam" id="PF08294">
    <property type="entry name" value="TIM21"/>
    <property type="match status" value="1"/>
</dbReference>
<dbReference type="AlphaFoldDB" id="A0AAJ6ZA77"/>
<keyword evidence="4" id="KW-0809">Transit peptide</keyword>
<gene>
    <name evidence="9" type="primary">LOC106118154</name>
</gene>